<keyword evidence="3" id="KW-0564">Palmitate</keyword>
<keyword evidence="8" id="KW-1185">Reference proteome</keyword>
<dbReference type="Pfam" id="PF09864">
    <property type="entry name" value="MliC"/>
    <property type="match status" value="1"/>
</dbReference>
<evidence type="ECO:0000313" key="8">
    <source>
        <dbReference type="Proteomes" id="UP001212189"/>
    </source>
</evidence>
<evidence type="ECO:0000256" key="5">
    <source>
        <dbReference type="SAM" id="SignalP"/>
    </source>
</evidence>
<dbReference type="InterPro" id="IPR036328">
    <property type="entry name" value="MliC_sf"/>
</dbReference>
<dbReference type="AlphaFoldDB" id="A0AAE9VQ65"/>
<feature type="domain" description="C-type lysozyme inhibitor" evidence="6">
    <location>
        <begin position="37"/>
        <end position="106"/>
    </location>
</feature>
<gene>
    <name evidence="7" type="ORF">O6P33_07915</name>
</gene>
<reference evidence="7 8" key="1">
    <citation type="submission" date="2022-12" db="EMBL/GenBank/DDBJ databases">
        <title>Coexistence and Characterization of a Novel Tigecycline Resistance gene tet(X) variant and blaNDM-1 in a Pseudomonas caeni Isolate of Chicken Origin.</title>
        <authorList>
            <person name="Lu X."/>
            <person name="Zhang L."/>
            <person name="Li R."/>
            <person name="Wang Z."/>
        </authorList>
    </citation>
    <scope>NUCLEOTIDE SEQUENCE [LARGE SCALE GENOMIC DNA]</scope>
    <source>
        <strain evidence="7 8">CE14</strain>
    </source>
</reference>
<organism evidence="7 8">
    <name type="scientific">Denitrificimonas caeni</name>
    <dbReference type="NCBI Taxonomy" id="521720"/>
    <lineage>
        <taxon>Bacteria</taxon>
        <taxon>Pseudomonadati</taxon>
        <taxon>Pseudomonadota</taxon>
        <taxon>Gammaproteobacteria</taxon>
        <taxon>Pseudomonadales</taxon>
        <taxon>Pseudomonadaceae</taxon>
        <taxon>Denitrificimonas</taxon>
    </lineage>
</organism>
<proteinExistence type="predicted"/>
<sequence>MRKSIKTVLLLSACLGGHMAVAAEATENNDQIDQAIYQCERGVVVPVTYLNTSNGGSYAVVQVEGQQVAMNIEVSASGARYLSIDEKRPYSWHTKGSSATLFWQPADEPDNSVILLSECSTGAEMFAENTQ</sequence>
<name>A0AAE9VQ65_9GAMM</name>
<dbReference type="InterPro" id="IPR018660">
    <property type="entry name" value="MliC"/>
</dbReference>
<protein>
    <submittedName>
        <fullName evidence="7">MliC family protein</fullName>
    </submittedName>
</protein>
<accession>A0AAE9VQ65</accession>
<evidence type="ECO:0000259" key="6">
    <source>
        <dbReference type="Pfam" id="PF09864"/>
    </source>
</evidence>
<evidence type="ECO:0000256" key="2">
    <source>
        <dbReference type="ARBA" id="ARBA00023136"/>
    </source>
</evidence>
<keyword evidence="1 5" id="KW-0732">Signal</keyword>
<evidence type="ECO:0000256" key="1">
    <source>
        <dbReference type="ARBA" id="ARBA00022729"/>
    </source>
</evidence>
<dbReference type="RefSeq" id="WP_269817247.1">
    <property type="nucleotide sequence ID" value="NZ_CP114976.1"/>
</dbReference>
<dbReference type="SUPFAM" id="SSF141488">
    <property type="entry name" value="YdhA-like"/>
    <property type="match status" value="1"/>
</dbReference>
<evidence type="ECO:0000256" key="3">
    <source>
        <dbReference type="ARBA" id="ARBA00023139"/>
    </source>
</evidence>
<feature type="signal peptide" evidence="5">
    <location>
        <begin position="1"/>
        <end position="22"/>
    </location>
</feature>
<evidence type="ECO:0000256" key="4">
    <source>
        <dbReference type="ARBA" id="ARBA00023288"/>
    </source>
</evidence>
<dbReference type="EMBL" id="CP114976">
    <property type="protein sequence ID" value="WBE24305.1"/>
    <property type="molecule type" value="Genomic_DNA"/>
</dbReference>
<dbReference type="KEGG" id="dce:O6P33_07915"/>
<keyword evidence="4" id="KW-0449">Lipoprotein</keyword>
<dbReference type="Proteomes" id="UP001212189">
    <property type="component" value="Chromosome"/>
</dbReference>
<dbReference type="Gene3D" id="2.40.128.200">
    <property type="match status" value="1"/>
</dbReference>
<keyword evidence="2" id="KW-0472">Membrane</keyword>
<feature type="chain" id="PRO_5042176645" evidence="5">
    <location>
        <begin position="23"/>
        <end position="131"/>
    </location>
</feature>
<evidence type="ECO:0000313" key="7">
    <source>
        <dbReference type="EMBL" id="WBE24305.1"/>
    </source>
</evidence>